<protein>
    <submittedName>
        <fullName evidence="1">Nuclear transport factor 2 family protein</fullName>
    </submittedName>
</protein>
<evidence type="ECO:0000313" key="2">
    <source>
        <dbReference type="Proteomes" id="UP001597510"/>
    </source>
</evidence>
<proteinExistence type="predicted"/>
<sequence length="125" mass="14115">MEQREQVIKQYIAAYNSFDVEGMLKDLDENINFENISGGEVNLSITGISAFREQAEKAKAFFVSRKQTITAFRHDANQTEIDIDYHAVLAIDFSDTLKKGDTLNMKGKSVFNFLHSKITSITDVS</sequence>
<name>A0ABW5J2P4_9BACT</name>
<dbReference type="Proteomes" id="UP001597510">
    <property type="component" value="Unassembled WGS sequence"/>
</dbReference>
<gene>
    <name evidence="1" type="ORF">ACFSR2_03895</name>
</gene>
<dbReference type="RefSeq" id="WP_340235422.1">
    <property type="nucleotide sequence ID" value="NZ_JBBEWC010000004.1"/>
</dbReference>
<dbReference type="EMBL" id="JBHULC010000004">
    <property type="protein sequence ID" value="MFD2520013.1"/>
    <property type="molecule type" value="Genomic_DNA"/>
</dbReference>
<dbReference type="SUPFAM" id="SSF54427">
    <property type="entry name" value="NTF2-like"/>
    <property type="match status" value="1"/>
</dbReference>
<dbReference type="InterPro" id="IPR032710">
    <property type="entry name" value="NTF2-like_dom_sf"/>
</dbReference>
<dbReference type="Gene3D" id="3.10.450.50">
    <property type="match status" value="1"/>
</dbReference>
<reference evidence="2" key="1">
    <citation type="journal article" date="2019" name="Int. J. Syst. Evol. Microbiol.">
        <title>The Global Catalogue of Microorganisms (GCM) 10K type strain sequencing project: providing services to taxonomists for standard genome sequencing and annotation.</title>
        <authorList>
            <consortium name="The Broad Institute Genomics Platform"/>
            <consortium name="The Broad Institute Genome Sequencing Center for Infectious Disease"/>
            <person name="Wu L."/>
            <person name="Ma J."/>
        </authorList>
    </citation>
    <scope>NUCLEOTIDE SEQUENCE [LARGE SCALE GENOMIC DNA]</scope>
    <source>
        <strain evidence="2">KCTC 52344</strain>
    </source>
</reference>
<evidence type="ECO:0000313" key="1">
    <source>
        <dbReference type="EMBL" id="MFD2520013.1"/>
    </source>
</evidence>
<accession>A0ABW5J2P4</accession>
<organism evidence="1 2">
    <name type="scientific">Emticicia soli</name>
    <dbReference type="NCBI Taxonomy" id="2027878"/>
    <lineage>
        <taxon>Bacteria</taxon>
        <taxon>Pseudomonadati</taxon>
        <taxon>Bacteroidota</taxon>
        <taxon>Cytophagia</taxon>
        <taxon>Cytophagales</taxon>
        <taxon>Leadbetterellaceae</taxon>
        <taxon>Emticicia</taxon>
    </lineage>
</organism>
<comment type="caution">
    <text evidence="1">The sequence shown here is derived from an EMBL/GenBank/DDBJ whole genome shotgun (WGS) entry which is preliminary data.</text>
</comment>
<keyword evidence="2" id="KW-1185">Reference proteome</keyword>